<accession>A0A8J2Z8Y4</accession>
<dbReference type="RefSeq" id="WP_188898488.1">
    <property type="nucleotide sequence ID" value="NZ_BMKS01000002.1"/>
</dbReference>
<reference evidence="2 3" key="1">
    <citation type="journal article" date="2014" name="Int. J. Syst. Evol. Microbiol.">
        <title>Complete genome sequence of Corynebacterium casei LMG S-19264T (=DSM 44701T), isolated from a smear-ripened cheese.</title>
        <authorList>
            <consortium name="US DOE Joint Genome Institute (JGI-PGF)"/>
            <person name="Walter F."/>
            <person name="Albersmeier A."/>
            <person name="Kalinowski J."/>
            <person name="Ruckert C."/>
        </authorList>
    </citation>
    <scope>NUCLEOTIDE SEQUENCE [LARGE SCALE GENOMIC DNA]</scope>
    <source>
        <strain evidence="2 3">CGMCC 1.16330</strain>
    </source>
</reference>
<keyword evidence="1" id="KW-1133">Transmembrane helix</keyword>
<evidence type="ECO:0000313" key="3">
    <source>
        <dbReference type="Proteomes" id="UP000597507"/>
    </source>
</evidence>
<dbReference type="AlphaFoldDB" id="A0A8J2Z8Y4"/>
<gene>
    <name evidence="2" type="ORF">GCM10010964_06780</name>
</gene>
<keyword evidence="1" id="KW-0812">Transmembrane</keyword>
<dbReference type="EMBL" id="BMKS01000002">
    <property type="protein sequence ID" value="GGG21216.1"/>
    <property type="molecule type" value="Genomic_DNA"/>
</dbReference>
<feature type="transmembrane region" description="Helical" evidence="1">
    <location>
        <begin position="7"/>
        <end position="24"/>
    </location>
</feature>
<comment type="caution">
    <text evidence="2">The sequence shown here is derived from an EMBL/GenBank/DDBJ whole genome shotgun (WGS) entry which is preliminary data.</text>
</comment>
<organism evidence="2 3">
    <name type="scientific">Caldovatus sediminis</name>
    <dbReference type="NCBI Taxonomy" id="2041189"/>
    <lineage>
        <taxon>Bacteria</taxon>
        <taxon>Pseudomonadati</taxon>
        <taxon>Pseudomonadota</taxon>
        <taxon>Alphaproteobacteria</taxon>
        <taxon>Acetobacterales</taxon>
        <taxon>Roseomonadaceae</taxon>
        <taxon>Caldovatus</taxon>
    </lineage>
</organism>
<keyword evidence="1" id="KW-0472">Membrane</keyword>
<evidence type="ECO:0000256" key="1">
    <source>
        <dbReference type="SAM" id="Phobius"/>
    </source>
</evidence>
<dbReference type="Proteomes" id="UP000597507">
    <property type="component" value="Unassembled WGS sequence"/>
</dbReference>
<name>A0A8J2Z8Y4_9PROT</name>
<proteinExistence type="predicted"/>
<protein>
    <submittedName>
        <fullName evidence="2">Uncharacterized protein</fullName>
    </submittedName>
</protein>
<evidence type="ECO:0000313" key="2">
    <source>
        <dbReference type="EMBL" id="GGG21216.1"/>
    </source>
</evidence>
<keyword evidence="3" id="KW-1185">Reference proteome</keyword>
<sequence>MDWIWRNTLLAAAISAVVAILLYLVGLPQYAAFAFMVLGTLLMMHCEATRSEN</sequence>